<accession>A0ABU1MCK6</accession>
<dbReference type="Proteomes" id="UP001184614">
    <property type="component" value="Unassembled WGS sequence"/>
</dbReference>
<comment type="caution">
    <text evidence="1">The sequence shown here is derived from an EMBL/GenBank/DDBJ whole genome shotgun (WGS) entry which is preliminary data.</text>
</comment>
<name>A0ABU1MCK6_9HYPH</name>
<dbReference type="EMBL" id="JAVDQT010000007">
    <property type="protein sequence ID" value="MDR6433779.1"/>
    <property type="molecule type" value="Genomic_DNA"/>
</dbReference>
<evidence type="ECO:0000313" key="2">
    <source>
        <dbReference type="Proteomes" id="UP001184614"/>
    </source>
</evidence>
<gene>
    <name evidence="1" type="ORF">J2782_003525</name>
</gene>
<evidence type="ECO:0000313" key="1">
    <source>
        <dbReference type="EMBL" id="MDR6433779.1"/>
    </source>
</evidence>
<proteinExistence type="predicted"/>
<sequence>MSIESLIEKALDDVPWPMAQPSKGILLSRLSLSGSTSDLGPHRGAPNSPVYFEHHIPPCYPDPRDTLFLQRWKS</sequence>
<keyword evidence="2" id="KW-1185">Reference proteome</keyword>
<protein>
    <submittedName>
        <fullName evidence="1">Uncharacterized protein</fullName>
    </submittedName>
</protein>
<reference evidence="1 2" key="1">
    <citation type="submission" date="2023-07" db="EMBL/GenBank/DDBJ databases">
        <title>Sorghum-associated microbial communities from plants grown in Nebraska, USA.</title>
        <authorList>
            <person name="Schachtman D."/>
        </authorList>
    </citation>
    <scope>NUCLEOTIDE SEQUENCE [LARGE SCALE GENOMIC DNA]</scope>
    <source>
        <strain evidence="1 2">DS1730</strain>
    </source>
</reference>
<dbReference type="RefSeq" id="WP_310014850.1">
    <property type="nucleotide sequence ID" value="NZ_JAVDQT010000007.1"/>
</dbReference>
<organism evidence="1 2">
    <name type="scientific">Brucella pseudogrignonensis</name>
    <dbReference type="NCBI Taxonomy" id="419475"/>
    <lineage>
        <taxon>Bacteria</taxon>
        <taxon>Pseudomonadati</taxon>
        <taxon>Pseudomonadota</taxon>
        <taxon>Alphaproteobacteria</taxon>
        <taxon>Hyphomicrobiales</taxon>
        <taxon>Brucellaceae</taxon>
        <taxon>Brucella/Ochrobactrum group</taxon>
        <taxon>Brucella</taxon>
    </lineage>
</organism>